<comment type="function">
    <text evidence="3 4">Participates actively in the response to hyperosmotic and heat shock by preventing the aggregation of stress-denatured proteins, in association with DnaK and GrpE. It is the nucleotide exchange factor for DnaK and may function as a thermosensor. Unfolded proteins bind initially to DnaJ; upon interaction with the DnaJ-bound protein, DnaK hydrolyzes its bound ATP, resulting in the formation of a stable complex. GrpE releases ADP from DnaK; ATP binding to DnaK triggers the release of the substrate protein, thus completing the reaction cycle. Several rounds of ATP-dependent interactions between DnaJ, DnaK and GrpE are required for fully efficient folding.</text>
</comment>
<feature type="region of interest" description="Disordered" evidence="6">
    <location>
        <begin position="30"/>
        <end position="61"/>
    </location>
</feature>
<organism evidence="7 8">
    <name type="scientific">Clostridium sardiniense</name>
    <name type="common">Clostridium absonum</name>
    <dbReference type="NCBI Taxonomy" id="29369"/>
    <lineage>
        <taxon>Bacteria</taxon>
        <taxon>Bacillati</taxon>
        <taxon>Bacillota</taxon>
        <taxon>Clostridia</taxon>
        <taxon>Eubacteriales</taxon>
        <taxon>Clostridiaceae</taxon>
        <taxon>Clostridium</taxon>
    </lineage>
</organism>
<keyword evidence="3" id="KW-0963">Cytoplasm</keyword>
<dbReference type="PROSITE" id="PS01071">
    <property type="entry name" value="GRPE"/>
    <property type="match status" value="1"/>
</dbReference>
<dbReference type="PANTHER" id="PTHR21237:SF23">
    <property type="entry name" value="GRPE PROTEIN HOMOLOG, MITOCHONDRIAL"/>
    <property type="match status" value="1"/>
</dbReference>
<accession>A0ABS7KZT0</accession>
<evidence type="ECO:0000256" key="2">
    <source>
        <dbReference type="ARBA" id="ARBA00023186"/>
    </source>
</evidence>
<dbReference type="InterPro" id="IPR009012">
    <property type="entry name" value="GrpE_head"/>
</dbReference>
<comment type="similarity">
    <text evidence="1 3 5">Belongs to the GrpE family.</text>
</comment>
<dbReference type="PRINTS" id="PR00773">
    <property type="entry name" value="GRPEPROTEIN"/>
</dbReference>
<protein>
    <recommendedName>
        <fullName evidence="3 4">Protein GrpE</fullName>
    </recommendedName>
    <alternativeName>
        <fullName evidence="3">HSP-70 cofactor</fullName>
    </alternativeName>
</protein>
<dbReference type="NCBIfam" id="NF010738">
    <property type="entry name" value="PRK14140.1"/>
    <property type="match status" value="1"/>
</dbReference>
<evidence type="ECO:0000256" key="1">
    <source>
        <dbReference type="ARBA" id="ARBA00009054"/>
    </source>
</evidence>
<dbReference type="Gene3D" id="3.90.20.20">
    <property type="match status" value="1"/>
</dbReference>
<keyword evidence="8" id="KW-1185">Reference proteome</keyword>
<evidence type="ECO:0000256" key="5">
    <source>
        <dbReference type="RuleBase" id="RU004478"/>
    </source>
</evidence>
<keyword evidence="3 4" id="KW-0346">Stress response</keyword>
<evidence type="ECO:0000313" key="8">
    <source>
        <dbReference type="Proteomes" id="UP001299068"/>
    </source>
</evidence>
<keyword evidence="2 3" id="KW-0143">Chaperone</keyword>
<evidence type="ECO:0000256" key="4">
    <source>
        <dbReference type="RuleBase" id="RU000639"/>
    </source>
</evidence>
<dbReference type="Pfam" id="PF01025">
    <property type="entry name" value="GrpE"/>
    <property type="match status" value="1"/>
</dbReference>
<sequence length="205" mass="23675">MIDKNENLENEIKDDENIIVDEEIKENLEEPVNVEEEVVEESQENDNKKEEDELEMFRKTKDENKKLTNELETLKDRLLRVTAEYENYRKRTSKEKEGIYTDACIDVLKEIVPNLDNLERAVEANGSVEDMKKGVEMTLKGFQSALEKLGVEEIATSEGFDPNLHQAVMHIEDENLDNNSVAEVFMKGYKRGDKVIRHSVVKVAN</sequence>
<name>A0ABS7KZT0_CLOSR</name>
<gene>
    <name evidence="3 7" type="primary">grpE</name>
    <name evidence="7" type="ORF">K5V21_11780</name>
</gene>
<dbReference type="EMBL" id="JAIKTU010000009">
    <property type="protein sequence ID" value="MBY0756123.1"/>
    <property type="molecule type" value="Genomic_DNA"/>
</dbReference>
<comment type="caution">
    <text evidence="7">The sequence shown here is derived from an EMBL/GenBank/DDBJ whole genome shotgun (WGS) entry which is preliminary data.</text>
</comment>
<evidence type="ECO:0000256" key="6">
    <source>
        <dbReference type="SAM" id="MobiDB-lite"/>
    </source>
</evidence>
<evidence type="ECO:0000256" key="3">
    <source>
        <dbReference type="HAMAP-Rule" id="MF_01151"/>
    </source>
</evidence>
<dbReference type="SUPFAM" id="SSF51064">
    <property type="entry name" value="Head domain of nucleotide exchange factor GrpE"/>
    <property type="match status" value="1"/>
</dbReference>
<dbReference type="Proteomes" id="UP001299068">
    <property type="component" value="Unassembled WGS sequence"/>
</dbReference>
<dbReference type="InterPro" id="IPR000740">
    <property type="entry name" value="GrpE"/>
</dbReference>
<dbReference type="CDD" id="cd00446">
    <property type="entry name" value="GrpE"/>
    <property type="match status" value="1"/>
</dbReference>
<comment type="subcellular location">
    <subcellularLocation>
        <location evidence="3">Cytoplasm</location>
    </subcellularLocation>
</comment>
<proteinExistence type="inferred from homology"/>
<comment type="subunit">
    <text evidence="3">Homodimer.</text>
</comment>
<reference evidence="7 8" key="1">
    <citation type="journal article" date="2021" name="Cell Host Microbe">
        <title>in vivo commensal control of Clostridioides difficile virulence.</title>
        <authorList>
            <person name="Girinathan B.P."/>
            <person name="Dibenedetto N."/>
            <person name="Worley J.N."/>
            <person name="Peltier J."/>
            <person name="Arrieta-Ortiz M.L."/>
            <person name="Rupa Christinal Immanuel S."/>
            <person name="Lavin R."/>
            <person name="Delaney M.L."/>
            <person name="Cummins C."/>
            <person name="Hoffmann M."/>
            <person name="Luo Y."/>
            <person name="Gonzalez-Escalona N."/>
            <person name="Allard M."/>
            <person name="Onderdonk A.B."/>
            <person name="Gerber G.K."/>
            <person name="Sonenshein A.L."/>
            <person name="Baliga N."/>
            <person name="Dupuy B."/>
            <person name="Bry L."/>
        </authorList>
    </citation>
    <scope>NUCLEOTIDE SEQUENCE [LARGE SCALE GENOMIC DNA]</scope>
    <source>
        <strain evidence="7 8">DSM 599</strain>
    </source>
</reference>
<dbReference type="Gene3D" id="2.30.22.10">
    <property type="entry name" value="Head domain of nucleotide exchange factor GrpE"/>
    <property type="match status" value="1"/>
</dbReference>
<dbReference type="SUPFAM" id="SSF58014">
    <property type="entry name" value="Coiled-coil domain of nucleotide exchange factor GrpE"/>
    <property type="match status" value="1"/>
</dbReference>
<evidence type="ECO:0000313" key="7">
    <source>
        <dbReference type="EMBL" id="MBY0756123.1"/>
    </source>
</evidence>
<feature type="compositionally biased region" description="Basic and acidic residues" evidence="6">
    <location>
        <begin position="45"/>
        <end position="61"/>
    </location>
</feature>
<dbReference type="PANTHER" id="PTHR21237">
    <property type="entry name" value="GRPE PROTEIN"/>
    <property type="match status" value="1"/>
</dbReference>
<feature type="compositionally biased region" description="Acidic residues" evidence="6">
    <location>
        <begin position="32"/>
        <end position="44"/>
    </location>
</feature>
<dbReference type="NCBIfam" id="NF010757">
    <property type="entry name" value="PRK14160.1"/>
    <property type="match status" value="1"/>
</dbReference>
<dbReference type="HAMAP" id="MF_01151">
    <property type="entry name" value="GrpE"/>
    <property type="match status" value="1"/>
</dbReference>
<dbReference type="InterPro" id="IPR013805">
    <property type="entry name" value="GrpE_CC"/>
</dbReference>